<dbReference type="GO" id="GO:0005886">
    <property type="term" value="C:plasma membrane"/>
    <property type="evidence" value="ECO:0007669"/>
    <property type="project" value="UniProtKB-SubCell"/>
</dbReference>
<evidence type="ECO:0000259" key="29">
    <source>
        <dbReference type="PROSITE" id="PS50835"/>
    </source>
</evidence>
<keyword evidence="12 26" id="KW-0472">Membrane</keyword>
<feature type="chain" id="PRO_5027715907" description="receptor protein-tyrosine kinase" evidence="27">
    <location>
        <begin position="23"/>
        <end position="988"/>
    </location>
</feature>
<dbReference type="GO" id="GO:0030183">
    <property type="term" value="P:B cell differentiation"/>
    <property type="evidence" value="ECO:0007669"/>
    <property type="project" value="TreeGrafter"/>
</dbReference>
<dbReference type="InterPro" id="IPR017441">
    <property type="entry name" value="Protein_kinase_ATP_BS"/>
</dbReference>
<dbReference type="FunFam" id="1.10.510.10:FF:000140">
    <property type="entry name" value="Platelet-derived growth factor receptor beta"/>
    <property type="match status" value="1"/>
</dbReference>
<dbReference type="PANTHER" id="PTHR24416:SF356">
    <property type="entry name" value="RECEPTOR-TYPE TYROSINE-PROTEIN KINASE FLT3"/>
    <property type="match status" value="1"/>
</dbReference>
<keyword evidence="3" id="KW-1003">Cell membrane</keyword>
<dbReference type="Proteomes" id="UP000515150">
    <property type="component" value="Chromosome 4"/>
</dbReference>
<dbReference type="InterPro" id="IPR008266">
    <property type="entry name" value="Tyr_kinase_AS"/>
</dbReference>
<evidence type="ECO:0000256" key="7">
    <source>
        <dbReference type="ARBA" id="ARBA00022741"/>
    </source>
</evidence>
<evidence type="ECO:0000256" key="26">
    <source>
        <dbReference type="SAM" id="Phobius"/>
    </source>
</evidence>
<comment type="catalytic activity">
    <reaction evidence="18">
        <text>L-tyrosyl-[protein] + ATP = O-phospho-L-tyrosyl-[protein] + ADP + H(+)</text>
        <dbReference type="Rhea" id="RHEA:10596"/>
        <dbReference type="Rhea" id="RHEA-COMP:10136"/>
        <dbReference type="Rhea" id="RHEA-COMP:20101"/>
        <dbReference type="ChEBI" id="CHEBI:15378"/>
        <dbReference type="ChEBI" id="CHEBI:30616"/>
        <dbReference type="ChEBI" id="CHEBI:46858"/>
        <dbReference type="ChEBI" id="CHEBI:61978"/>
        <dbReference type="ChEBI" id="CHEBI:456216"/>
        <dbReference type="EC" id="2.7.10.1"/>
    </reaction>
</comment>
<dbReference type="InterPro" id="IPR036179">
    <property type="entry name" value="Ig-like_dom_sf"/>
</dbReference>
<dbReference type="GO" id="GO:0043235">
    <property type="term" value="C:receptor complex"/>
    <property type="evidence" value="ECO:0007669"/>
    <property type="project" value="TreeGrafter"/>
</dbReference>
<evidence type="ECO:0000256" key="23">
    <source>
        <dbReference type="PROSITE-ProRule" id="PRU10141"/>
    </source>
</evidence>
<feature type="transmembrane region" description="Helical" evidence="26">
    <location>
        <begin position="524"/>
        <end position="542"/>
    </location>
</feature>
<evidence type="ECO:0000256" key="24">
    <source>
        <dbReference type="RuleBase" id="RU000311"/>
    </source>
</evidence>
<dbReference type="PROSITE" id="PS50011">
    <property type="entry name" value="PROTEIN_KINASE_DOM"/>
    <property type="match status" value="1"/>
</dbReference>
<dbReference type="Gene3D" id="2.60.40.10">
    <property type="entry name" value="Immunoglobulins"/>
    <property type="match status" value="1"/>
</dbReference>
<dbReference type="PIRSF" id="PIRSF000615">
    <property type="entry name" value="TyrPK_CSF1-R"/>
    <property type="match status" value="1"/>
</dbReference>
<dbReference type="GO" id="GO:0046872">
    <property type="term" value="F:metal ion binding"/>
    <property type="evidence" value="ECO:0007669"/>
    <property type="project" value="UniProtKB-KW"/>
</dbReference>
<dbReference type="InterPro" id="IPR001245">
    <property type="entry name" value="Ser-Thr/Tyr_kinase_cat_dom"/>
</dbReference>
<evidence type="ECO:0000256" key="18">
    <source>
        <dbReference type="ARBA" id="ARBA00051243"/>
    </source>
</evidence>
<dbReference type="GO" id="GO:0005524">
    <property type="term" value="F:ATP binding"/>
    <property type="evidence" value="ECO:0007669"/>
    <property type="project" value="UniProtKB-UniRule"/>
</dbReference>
<dbReference type="Pfam" id="PF13895">
    <property type="entry name" value="Ig_2"/>
    <property type="match status" value="1"/>
</dbReference>
<dbReference type="GO" id="GO:0004714">
    <property type="term" value="F:transmembrane receptor protein tyrosine kinase activity"/>
    <property type="evidence" value="ECO:0007669"/>
    <property type="project" value="UniProtKB-EC"/>
</dbReference>
<dbReference type="KEGG" id="bspl:114854804"/>
<evidence type="ECO:0000313" key="30">
    <source>
        <dbReference type="Proteomes" id="UP000515150"/>
    </source>
</evidence>
<comment type="subcellular location">
    <subcellularLocation>
        <location evidence="1">Cell membrane</location>
        <topology evidence="1">Single-pass type I membrane protein</topology>
    </subcellularLocation>
    <subcellularLocation>
        <location evidence="24">Membrane</location>
        <topology evidence="24">Single-pass type I membrane protein</topology>
    </subcellularLocation>
</comment>
<evidence type="ECO:0000256" key="14">
    <source>
        <dbReference type="ARBA" id="ARBA00023157"/>
    </source>
</evidence>
<feature type="binding site" evidence="21">
    <location>
        <position position="566"/>
    </location>
    <ligand>
        <name>Mg(2+)</name>
        <dbReference type="ChEBI" id="CHEBI:18420"/>
    </ligand>
</feature>
<keyword evidence="14" id="KW-1015">Disulfide bond</keyword>
<evidence type="ECO:0000256" key="3">
    <source>
        <dbReference type="ARBA" id="ARBA00022475"/>
    </source>
</evidence>
<dbReference type="InterPro" id="IPR001824">
    <property type="entry name" value="Tyr_kinase_rcpt_3_CS"/>
</dbReference>
<organism evidence="30 31">
    <name type="scientific">Betta splendens</name>
    <name type="common">Siamese fighting fish</name>
    <dbReference type="NCBI Taxonomy" id="158456"/>
    <lineage>
        <taxon>Eukaryota</taxon>
        <taxon>Metazoa</taxon>
        <taxon>Chordata</taxon>
        <taxon>Craniata</taxon>
        <taxon>Vertebrata</taxon>
        <taxon>Euteleostomi</taxon>
        <taxon>Actinopterygii</taxon>
        <taxon>Neopterygii</taxon>
        <taxon>Teleostei</taxon>
        <taxon>Neoteleostei</taxon>
        <taxon>Acanthomorphata</taxon>
        <taxon>Anabantaria</taxon>
        <taxon>Anabantiformes</taxon>
        <taxon>Anabantoidei</taxon>
        <taxon>Osphronemidae</taxon>
        <taxon>Betta</taxon>
    </lineage>
</organism>
<feature type="binding site" evidence="20 23">
    <location>
        <position position="621"/>
    </location>
    <ligand>
        <name>ATP</name>
        <dbReference type="ChEBI" id="CHEBI:30616"/>
    </ligand>
</feature>
<dbReference type="Gene3D" id="3.30.200.20">
    <property type="entry name" value="Phosphorylase Kinase, domain 1"/>
    <property type="match status" value="1"/>
</dbReference>
<keyword evidence="17 24" id="KW-0393">Immunoglobulin domain</keyword>
<accession>A0A6P7MEK3</accession>
<dbReference type="PANTHER" id="PTHR24416">
    <property type="entry name" value="TYROSINE-PROTEIN KINASE RECEPTOR"/>
    <property type="match status" value="1"/>
</dbReference>
<dbReference type="InterPro" id="IPR011009">
    <property type="entry name" value="Kinase-like_dom_sf"/>
</dbReference>
<keyword evidence="25" id="KW-0175">Coiled coil</keyword>
<dbReference type="FunFam" id="3.30.200.20:FF:000366">
    <property type="entry name" value="receptor-type tyrosine-protein kinase FLT3"/>
    <property type="match status" value="1"/>
</dbReference>
<protein>
    <recommendedName>
        <fullName evidence="2">receptor protein-tyrosine kinase</fullName>
        <ecNumber evidence="2">2.7.10.1</ecNumber>
    </recommendedName>
</protein>
<evidence type="ECO:0000256" key="13">
    <source>
        <dbReference type="ARBA" id="ARBA00023137"/>
    </source>
</evidence>
<evidence type="ECO:0000256" key="2">
    <source>
        <dbReference type="ARBA" id="ARBA00011902"/>
    </source>
</evidence>
<dbReference type="FunCoup" id="A0A6P7MEK3">
    <property type="interactions" value="878"/>
</dbReference>
<keyword evidence="9 20" id="KW-0067">ATP-binding</keyword>
<dbReference type="SMART" id="SM00219">
    <property type="entry name" value="TyrKc"/>
    <property type="match status" value="1"/>
</dbReference>
<dbReference type="PROSITE" id="PS50835">
    <property type="entry name" value="IG_LIKE"/>
    <property type="match status" value="1"/>
</dbReference>
<sequence length="988" mass="110923">MRGQGNMIAAVLLLCADWMTRAAAVTAQKTCESTHEVMYFVPADYLNASSSVKLALCVGKKLGISLEGLSGSPVCDWIRGKDLIMSINGSHSLNPTLLSEADSGDYTLNCVSSGVSSSMTVHLVVIKRPTKPQLMLENVGHPRRSPTVKCTSNGSPTPNITWFTIKDGNGKDFKNESVIKSAHYNDKVPMCCAENTEGQECSQLYDYDLEKDEMTTEEVSNVTVTPDQSLLLRCRETRPLEDEQPDPLWEKDSKILNPPSSMKKEICLKRSAHMDTQMLYLFIKSVHVNDSGTYTCRSGKTQTKSKSVYVHVQAEGFVSVQLDQNITVPASDASDFCLQARVSYHPVLQYCSWEAPDKTITQCIRDRFVAKHSTVRLCGPLTSGDYKIHLEAGGHKETKTISVCVEGEAVFRFKEDEDNVIYETVRLVPANYSWLSCSSGHRCKDSHSLWEQIPGSSRTDSDARCNKTIISSLSKKLAGENMVKFCVTNSAGSWCETLIFNPTLQAVKGAPNNHDTQTVLKTSIIFLILVLTVVVVILVYFVKKKKPQYQPQLQILQMIGPNDNDYIYINFKDFEYDMKWEFPRENLELGEELGSGAFGTVVQATAFGIKKPGVSHQVAVKMLKEKHQAVEKEALMSELKMLIHIGHHANIVNLLGACTETGPIYLIFQYCCYGDLLNYLKSSSERYHKSVTDAFNTDRFSSLYKNLKPRRSDLEAADNYVPMHDSTTRGQEEIALLNLSSADMDLYEEMYENLEGQSDELRALTFDDLLSFAFQVAKGMEFLSSRNCIHRDLAARNVLVTKGRMVKIGDFGLARDINNDSNYVVRGNVRLPVKWMAPESIFQGMYTMQSDVWAYGVLLWEIFSLGVTPYPGMKVDHTFYSLIERGFKMEHPYYASDAVYGMMCECWNLNPSDRPSFSKLVSFMSSQLTDREEKLYHNVLDQTCSDYQNAQAIAHISALTEQGGNKARSANDYCQTSSTERRKAERCD</sequence>
<dbReference type="OrthoDB" id="3256376at2759"/>
<keyword evidence="8 31" id="KW-0418">Kinase</keyword>
<keyword evidence="21" id="KW-0460">Magnesium</keyword>
<evidence type="ECO:0000256" key="19">
    <source>
        <dbReference type="PIRSR" id="PIRSR000615-1"/>
    </source>
</evidence>
<dbReference type="AlphaFoldDB" id="A0A6P7MEK3"/>
<feature type="signal peptide" evidence="27">
    <location>
        <begin position="1"/>
        <end position="22"/>
    </location>
</feature>
<evidence type="ECO:0000313" key="31">
    <source>
        <dbReference type="RefSeq" id="XP_029005346.1"/>
    </source>
</evidence>
<keyword evidence="13" id="KW-0829">Tyrosine-protein kinase</keyword>
<keyword evidence="10" id="KW-0832">Ubl conjugation</keyword>
<dbReference type="PROSITE" id="PS00107">
    <property type="entry name" value="PROTEIN_KINASE_ATP"/>
    <property type="match status" value="1"/>
</dbReference>
<dbReference type="RefSeq" id="XP_029005346.1">
    <property type="nucleotide sequence ID" value="XM_029149513.3"/>
</dbReference>
<evidence type="ECO:0000256" key="16">
    <source>
        <dbReference type="ARBA" id="ARBA00023180"/>
    </source>
</evidence>
<keyword evidence="16" id="KW-0325">Glycoprotein</keyword>
<evidence type="ECO:0000256" key="10">
    <source>
        <dbReference type="ARBA" id="ARBA00022843"/>
    </source>
</evidence>
<keyword evidence="4" id="KW-0597">Phosphoprotein</keyword>
<keyword evidence="30" id="KW-1185">Reference proteome</keyword>
<comment type="similarity">
    <text evidence="24">Belongs to the protein kinase superfamily. Tyr protein kinase family. CSF-1/PDGF receptor subfamily.</text>
</comment>
<keyword evidence="21" id="KW-0479">Metal-binding</keyword>
<proteinExistence type="inferred from homology"/>
<feature type="coiled-coil region" evidence="25">
    <location>
        <begin position="737"/>
        <end position="764"/>
    </location>
</feature>
<dbReference type="Pfam" id="PF07714">
    <property type="entry name" value="PK_Tyr_Ser-Thr"/>
    <property type="match status" value="1"/>
</dbReference>
<feature type="binding site" evidence="21">
    <location>
        <position position="810"/>
    </location>
    <ligand>
        <name>Mg(2+)</name>
        <dbReference type="ChEBI" id="CHEBI:18420"/>
    </ligand>
</feature>
<evidence type="ECO:0000256" key="27">
    <source>
        <dbReference type="SAM" id="SignalP"/>
    </source>
</evidence>
<evidence type="ECO:0000256" key="1">
    <source>
        <dbReference type="ARBA" id="ARBA00004251"/>
    </source>
</evidence>
<evidence type="ECO:0000256" key="17">
    <source>
        <dbReference type="ARBA" id="ARBA00023319"/>
    </source>
</evidence>
<feature type="binding site" evidence="20">
    <location>
        <begin position="594"/>
        <end position="601"/>
    </location>
    <ligand>
        <name>ATP</name>
        <dbReference type="ChEBI" id="CHEBI:30616"/>
    </ligand>
</feature>
<evidence type="ECO:0000256" key="9">
    <source>
        <dbReference type="ARBA" id="ARBA00022840"/>
    </source>
</evidence>
<feature type="binding site" evidence="20">
    <location>
        <position position="796"/>
    </location>
    <ligand>
        <name>ATP</name>
        <dbReference type="ChEBI" id="CHEBI:30616"/>
    </ligand>
</feature>
<dbReference type="GeneID" id="114854804"/>
<feature type="domain" description="Protein kinase" evidence="28">
    <location>
        <begin position="587"/>
        <end position="940"/>
    </location>
</feature>
<dbReference type="InParanoid" id="A0A6P7MEK3"/>
<evidence type="ECO:0000256" key="8">
    <source>
        <dbReference type="ARBA" id="ARBA00022777"/>
    </source>
</evidence>
<dbReference type="GO" id="GO:0019838">
    <property type="term" value="F:growth factor binding"/>
    <property type="evidence" value="ECO:0007669"/>
    <property type="project" value="TreeGrafter"/>
</dbReference>
<dbReference type="Gene3D" id="1.10.510.10">
    <property type="entry name" value="Transferase(Phosphotransferase) domain 1"/>
    <property type="match status" value="1"/>
</dbReference>
<dbReference type="GO" id="GO:0007169">
    <property type="term" value="P:cell surface receptor protein tyrosine kinase signaling pathway"/>
    <property type="evidence" value="ECO:0007669"/>
    <property type="project" value="InterPro"/>
</dbReference>
<dbReference type="InterPro" id="IPR000719">
    <property type="entry name" value="Prot_kinase_dom"/>
</dbReference>
<evidence type="ECO:0000256" key="21">
    <source>
        <dbReference type="PIRSR" id="PIRSR000615-3"/>
    </source>
</evidence>
<dbReference type="SMART" id="SM00409">
    <property type="entry name" value="IG"/>
    <property type="match status" value="1"/>
</dbReference>
<dbReference type="InterPro" id="IPR013783">
    <property type="entry name" value="Ig-like_fold"/>
</dbReference>
<evidence type="ECO:0000256" key="15">
    <source>
        <dbReference type="ARBA" id="ARBA00023170"/>
    </source>
</evidence>
<feature type="active site" description="Proton acceptor" evidence="19">
    <location>
        <position position="792"/>
    </location>
</feature>
<dbReference type="CTD" id="2322"/>
<feature type="site" description="Important for interaction with phosphotyrosine-binding proteins" evidence="22">
    <location>
        <position position="936"/>
    </location>
</feature>
<dbReference type="EC" id="2.7.10.1" evidence="2"/>
<dbReference type="InterPro" id="IPR050122">
    <property type="entry name" value="RTK"/>
</dbReference>
<keyword evidence="6 24" id="KW-0812">Transmembrane</keyword>
<dbReference type="InterPro" id="IPR003599">
    <property type="entry name" value="Ig_sub"/>
</dbReference>
<dbReference type="InterPro" id="IPR020635">
    <property type="entry name" value="Tyr_kinase_cat_dom"/>
</dbReference>
<evidence type="ECO:0000256" key="4">
    <source>
        <dbReference type="ARBA" id="ARBA00022553"/>
    </source>
</evidence>
<name>A0A6P7MEK3_BETSP</name>
<keyword evidence="11 26" id="KW-1133">Transmembrane helix</keyword>
<gene>
    <name evidence="31" type="primary">flt3</name>
</gene>
<dbReference type="GO" id="GO:0019221">
    <property type="term" value="P:cytokine-mediated signaling pathway"/>
    <property type="evidence" value="ECO:0007669"/>
    <property type="project" value="TreeGrafter"/>
</dbReference>
<keyword evidence="5" id="KW-0808">Transferase</keyword>
<evidence type="ECO:0000256" key="12">
    <source>
        <dbReference type="ARBA" id="ARBA00023136"/>
    </source>
</evidence>
<dbReference type="PROSITE" id="PS00109">
    <property type="entry name" value="PROTEIN_KINASE_TYR"/>
    <property type="match status" value="1"/>
</dbReference>
<feature type="binding site" evidence="21">
    <location>
        <position position="797"/>
    </location>
    <ligand>
        <name>Mg(2+)</name>
        <dbReference type="ChEBI" id="CHEBI:18420"/>
    </ligand>
</feature>
<dbReference type="PROSITE" id="PS00240">
    <property type="entry name" value="RECEPTOR_TYR_KIN_III"/>
    <property type="match status" value="1"/>
</dbReference>
<feature type="domain" description="Ig-like" evidence="29">
    <location>
        <begin position="212"/>
        <end position="309"/>
    </location>
</feature>
<keyword evidence="27" id="KW-0732">Signal</keyword>
<reference evidence="31" key="1">
    <citation type="submission" date="2025-08" db="UniProtKB">
        <authorList>
            <consortium name="RefSeq"/>
        </authorList>
    </citation>
    <scope>IDENTIFICATION</scope>
</reference>
<evidence type="ECO:0000256" key="5">
    <source>
        <dbReference type="ARBA" id="ARBA00022679"/>
    </source>
</evidence>
<dbReference type="InterPro" id="IPR007110">
    <property type="entry name" value="Ig-like_dom"/>
</dbReference>
<dbReference type="SUPFAM" id="SSF56112">
    <property type="entry name" value="Protein kinase-like (PK-like)"/>
    <property type="match status" value="1"/>
</dbReference>
<keyword evidence="7 20" id="KW-0547">Nucleotide-binding</keyword>
<evidence type="ECO:0000256" key="25">
    <source>
        <dbReference type="SAM" id="Coils"/>
    </source>
</evidence>
<evidence type="ECO:0000256" key="22">
    <source>
        <dbReference type="PIRSR" id="PIRSR000615-4"/>
    </source>
</evidence>
<evidence type="ECO:0000256" key="6">
    <source>
        <dbReference type="ARBA" id="ARBA00022692"/>
    </source>
</evidence>
<evidence type="ECO:0000256" key="11">
    <source>
        <dbReference type="ARBA" id="ARBA00022989"/>
    </source>
</evidence>
<evidence type="ECO:0000259" key="28">
    <source>
        <dbReference type="PROSITE" id="PS50011"/>
    </source>
</evidence>
<keyword evidence="15 24" id="KW-0675">Receptor</keyword>
<evidence type="ECO:0000256" key="20">
    <source>
        <dbReference type="PIRSR" id="PIRSR000615-2"/>
    </source>
</evidence>
<dbReference type="SUPFAM" id="SSF48726">
    <property type="entry name" value="Immunoglobulin"/>
    <property type="match status" value="1"/>
</dbReference>